<keyword evidence="2" id="KW-0812">Transmembrane</keyword>
<evidence type="ECO:0000313" key="4">
    <source>
        <dbReference type="Proteomes" id="UP000199041"/>
    </source>
</evidence>
<evidence type="ECO:0000256" key="2">
    <source>
        <dbReference type="SAM" id="Phobius"/>
    </source>
</evidence>
<keyword evidence="4" id="KW-1185">Reference proteome</keyword>
<dbReference type="Proteomes" id="UP000199041">
    <property type="component" value="Unassembled WGS sequence"/>
</dbReference>
<accession>A0A1H4CH09</accession>
<gene>
    <name evidence="3" type="ORF">SAMN05192529_13138</name>
</gene>
<reference evidence="3 4" key="1">
    <citation type="submission" date="2016-10" db="EMBL/GenBank/DDBJ databases">
        <authorList>
            <person name="de Groot N.N."/>
        </authorList>
    </citation>
    <scope>NUCLEOTIDE SEQUENCE [LARGE SCALE GENOMIC DNA]</scope>
    <source>
        <strain evidence="3 4">Vu-144</strain>
    </source>
</reference>
<protein>
    <submittedName>
        <fullName evidence="3">Uncharacterized protein</fullName>
    </submittedName>
</protein>
<feature type="transmembrane region" description="Helical" evidence="2">
    <location>
        <begin position="101"/>
        <end position="120"/>
    </location>
</feature>
<keyword evidence="2" id="KW-1133">Transmembrane helix</keyword>
<organism evidence="3 4">
    <name type="scientific">Arachidicoccus rhizosphaerae</name>
    <dbReference type="NCBI Taxonomy" id="551991"/>
    <lineage>
        <taxon>Bacteria</taxon>
        <taxon>Pseudomonadati</taxon>
        <taxon>Bacteroidota</taxon>
        <taxon>Chitinophagia</taxon>
        <taxon>Chitinophagales</taxon>
        <taxon>Chitinophagaceae</taxon>
        <taxon>Arachidicoccus</taxon>
    </lineage>
</organism>
<proteinExistence type="predicted"/>
<keyword evidence="2" id="KW-0472">Membrane</keyword>
<dbReference type="STRING" id="551991.SAMN05192529_13138"/>
<dbReference type="EMBL" id="FNQY01000031">
    <property type="protein sequence ID" value="SEA59342.1"/>
    <property type="molecule type" value="Genomic_DNA"/>
</dbReference>
<evidence type="ECO:0000256" key="1">
    <source>
        <dbReference type="SAM" id="Coils"/>
    </source>
</evidence>
<name>A0A1H4CH09_9BACT</name>
<feature type="coiled-coil region" evidence="1">
    <location>
        <begin position="47"/>
        <end position="74"/>
    </location>
</feature>
<feature type="transmembrane region" description="Helical" evidence="2">
    <location>
        <begin position="77"/>
        <end position="95"/>
    </location>
</feature>
<evidence type="ECO:0000313" key="3">
    <source>
        <dbReference type="EMBL" id="SEA59342.1"/>
    </source>
</evidence>
<keyword evidence="1" id="KW-0175">Coiled coil</keyword>
<sequence>MTAQQILKKHLGSPQLGPVTFTKVEAAMFEYADLEHLAGITAGQADAETWKRLADAKEAKIRELEQRLEDIKEGGKMNKLIIFLSTIVIMAKLFFGHASEINKIGCCICLLILCCTSMIINEIKNNR</sequence>
<dbReference type="AlphaFoldDB" id="A0A1H4CH09"/>